<comment type="similarity">
    <text evidence="1">Belongs to the eukaryotic ribosomal protein eL8 family.</text>
</comment>
<keyword evidence="1" id="KW-0687">Ribonucleoprotein</keyword>
<comment type="function">
    <text evidence="1">Component of the ribosome.</text>
</comment>
<sequence length="90" mass="9881">MGVPYCIIKGKARLGILVRRKTCSAIALTQVDSGDRSNFNKIVEVIKTNFNDRADEIRRHWGGGVLGSKSAARIAKIERAKAKELAQKQG</sequence>
<dbReference type="SUPFAM" id="SSF55315">
    <property type="entry name" value="L30e-like"/>
    <property type="match status" value="1"/>
</dbReference>
<evidence type="ECO:0000256" key="1">
    <source>
        <dbReference type="RuleBase" id="RU367042"/>
    </source>
</evidence>
<protein>
    <recommendedName>
        <fullName evidence="1">60S ribosomal protein L7a</fullName>
    </recommendedName>
</protein>
<reference evidence="2" key="1">
    <citation type="journal article" date="2023" name="Insect Mol. Biol.">
        <title>Genome sequencing provides insights into the evolution of gene families encoding plant cell wall-degrading enzymes in longhorned beetles.</title>
        <authorList>
            <person name="Shin N.R."/>
            <person name="Okamura Y."/>
            <person name="Kirsch R."/>
            <person name="Pauchet Y."/>
        </authorList>
    </citation>
    <scope>NUCLEOTIDE SEQUENCE</scope>
    <source>
        <strain evidence="2">MMC_N1</strain>
    </source>
</reference>
<name>A0ABQ9K7E5_9CUCU</name>
<organism evidence="2 3">
    <name type="scientific">Molorchus minor</name>
    <dbReference type="NCBI Taxonomy" id="1323400"/>
    <lineage>
        <taxon>Eukaryota</taxon>
        <taxon>Metazoa</taxon>
        <taxon>Ecdysozoa</taxon>
        <taxon>Arthropoda</taxon>
        <taxon>Hexapoda</taxon>
        <taxon>Insecta</taxon>
        <taxon>Pterygota</taxon>
        <taxon>Neoptera</taxon>
        <taxon>Endopterygota</taxon>
        <taxon>Coleoptera</taxon>
        <taxon>Polyphaga</taxon>
        <taxon>Cucujiformia</taxon>
        <taxon>Chrysomeloidea</taxon>
        <taxon>Cerambycidae</taxon>
        <taxon>Lamiinae</taxon>
        <taxon>Monochamini</taxon>
        <taxon>Molorchus</taxon>
    </lineage>
</organism>
<evidence type="ECO:0000313" key="2">
    <source>
        <dbReference type="EMBL" id="KAJ8985447.1"/>
    </source>
</evidence>
<gene>
    <name evidence="2" type="ORF">NQ317_017079</name>
</gene>
<evidence type="ECO:0000313" key="3">
    <source>
        <dbReference type="Proteomes" id="UP001162164"/>
    </source>
</evidence>
<dbReference type="PRINTS" id="PR00882">
    <property type="entry name" value="RIBOSOMALL7A"/>
</dbReference>
<keyword evidence="1" id="KW-0689">Ribosomal protein</keyword>
<proteinExistence type="inferred from homology"/>
<dbReference type="EMBL" id="JAPWTJ010000014">
    <property type="protein sequence ID" value="KAJ8985447.1"/>
    <property type="molecule type" value="Genomic_DNA"/>
</dbReference>
<accession>A0ABQ9K7E5</accession>
<keyword evidence="3" id="KW-1185">Reference proteome</keyword>
<dbReference type="InterPro" id="IPR029064">
    <property type="entry name" value="Ribosomal_eL30-like_sf"/>
</dbReference>
<dbReference type="InterPro" id="IPR001921">
    <property type="entry name" value="Ribosomal_eL8_euk"/>
</dbReference>
<comment type="caution">
    <text evidence="2">The sequence shown here is derived from an EMBL/GenBank/DDBJ whole genome shotgun (WGS) entry which is preliminary data.</text>
</comment>
<dbReference type="Gene3D" id="3.30.1330.30">
    <property type="match status" value="1"/>
</dbReference>
<dbReference type="Proteomes" id="UP001162164">
    <property type="component" value="Unassembled WGS sequence"/>
</dbReference>